<dbReference type="GO" id="GO:0008168">
    <property type="term" value="F:methyltransferase activity"/>
    <property type="evidence" value="ECO:0007669"/>
    <property type="project" value="UniProtKB-KW"/>
</dbReference>
<dbReference type="SUPFAM" id="SSF117281">
    <property type="entry name" value="Kelch motif"/>
    <property type="match status" value="1"/>
</dbReference>
<reference evidence="10 11" key="1">
    <citation type="submission" date="2024-10" db="EMBL/GenBank/DDBJ databases">
        <title>Updated reference genomes for cyclostephanoid diatoms.</title>
        <authorList>
            <person name="Roberts W.R."/>
            <person name="Alverson A.J."/>
        </authorList>
    </citation>
    <scope>NUCLEOTIDE SEQUENCE [LARGE SCALE GENOMIC DNA]</scope>
    <source>
        <strain evidence="10 11">AJA010-31</strain>
    </source>
</reference>
<evidence type="ECO:0000256" key="2">
    <source>
        <dbReference type="ARBA" id="ARBA00012750"/>
    </source>
</evidence>
<evidence type="ECO:0000256" key="5">
    <source>
        <dbReference type="ARBA" id="ARBA00022691"/>
    </source>
</evidence>
<name>A0ABD3P1F9_9STRA</name>
<dbReference type="EC" id="2.1.1.282" evidence="2"/>
<dbReference type="PANTHER" id="PTHR48418:SF1">
    <property type="entry name" value="TRNA WYBUTOSINE-SYNTHESIZING PROTEIN 3"/>
    <property type="match status" value="1"/>
</dbReference>
<dbReference type="InterPro" id="IPR003827">
    <property type="entry name" value="tRNA_yW-synthesising"/>
</dbReference>
<evidence type="ECO:0000256" key="6">
    <source>
        <dbReference type="ARBA" id="ARBA00022694"/>
    </source>
</evidence>
<organism evidence="10 11">
    <name type="scientific">Cyclotella atomus</name>
    <dbReference type="NCBI Taxonomy" id="382360"/>
    <lineage>
        <taxon>Eukaryota</taxon>
        <taxon>Sar</taxon>
        <taxon>Stramenopiles</taxon>
        <taxon>Ochrophyta</taxon>
        <taxon>Bacillariophyta</taxon>
        <taxon>Coscinodiscophyceae</taxon>
        <taxon>Thalassiosirophycidae</taxon>
        <taxon>Stephanodiscales</taxon>
        <taxon>Stephanodiscaceae</taxon>
        <taxon>Cyclotella</taxon>
    </lineage>
</organism>
<dbReference type="InterPro" id="IPR015915">
    <property type="entry name" value="Kelch-typ_b-propeller"/>
</dbReference>
<evidence type="ECO:0000256" key="3">
    <source>
        <dbReference type="ARBA" id="ARBA00022603"/>
    </source>
</evidence>
<keyword evidence="11" id="KW-1185">Reference proteome</keyword>
<comment type="similarity">
    <text evidence="1">Belongs to the TYW3 family.</text>
</comment>
<evidence type="ECO:0000256" key="7">
    <source>
        <dbReference type="ARBA" id="ARBA00030554"/>
    </source>
</evidence>
<dbReference type="Pfam" id="PF02676">
    <property type="entry name" value="TYW3"/>
    <property type="match status" value="1"/>
</dbReference>
<dbReference type="SUPFAM" id="SSF111278">
    <property type="entry name" value="SSo0622-like"/>
    <property type="match status" value="1"/>
</dbReference>
<evidence type="ECO:0000256" key="1">
    <source>
        <dbReference type="ARBA" id="ARBA00008569"/>
    </source>
</evidence>
<evidence type="ECO:0000256" key="4">
    <source>
        <dbReference type="ARBA" id="ARBA00022679"/>
    </source>
</evidence>
<keyword evidence="5" id="KW-0949">S-adenosyl-L-methionine</keyword>
<dbReference type="GO" id="GO:0008033">
    <property type="term" value="P:tRNA processing"/>
    <property type="evidence" value="ECO:0007669"/>
    <property type="project" value="UniProtKB-KW"/>
</dbReference>
<comment type="caution">
    <text evidence="10">The sequence shown here is derived from an EMBL/GenBank/DDBJ whole genome shotgun (WGS) entry which is preliminary data.</text>
</comment>
<keyword evidence="4" id="KW-0808">Transferase</keyword>
<comment type="catalytic activity">
    <reaction evidence="8">
        <text>4-demethyl-7-[(3S)-3-amino-3-carboxypropyl]wyosine(37) in tRNA(Phe) + S-adenosyl-L-methionine = 7-[(3S)-3-amino-3-carboxypropyl]wyosine(37) in tRNA(Phe) + S-adenosyl-L-homocysteine + H(+)</text>
        <dbReference type="Rhea" id="RHEA:36635"/>
        <dbReference type="Rhea" id="RHEA-COMP:10378"/>
        <dbReference type="Rhea" id="RHEA-COMP:10379"/>
        <dbReference type="ChEBI" id="CHEBI:15378"/>
        <dbReference type="ChEBI" id="CHEBI:57856"/>
        <dbReference type="ChEBI" id="CHEBI:59789"/>
        <dbReference type="ChEBI" id="CHEBI:73543"/>
        <dbReference type="ChEBI" id="CHEBI:73550"/>
        <dbReference type="EC" id="2.1.1.282"/>
    </reaction>
</comment>
<dbReference type="InterPro" id="IPR036602">
    <property type="entry name" value="tRNA_yW-synthesising-like_sf"/>
</dbReference>
<accession>A0ABD3P1F9</accession>
<sequence>MNSPNLLPLTTNTPPLASFPTLRSRNLATLYEIGTDKSPKGFIDAKIAPLCNLINRHDEYVTTSSCSGRVALFDPGVSNDSNDESSDVEWEGAVKKSTKLSGKGRGQWRFVTHDVLPDLGSQLVAALEEAVKERNDGKETSTYMLTLKYEPPLLHIAAASLHAGQNMLRIFKSVCRESGLMVTGERVTVEVRTMGTALCIPIFINADSSSGECRCQPSPSKDYLMNLANIMNDRMVQNEALLGRLYNAVKSELFQEATSYREYTYEVQIQSLPSLNLWKSAAVVLSSGGSQCEDVDVVSFGGQGIGPNDNTTCQRWDRVFRLKRRQGAWSKSWDGVKLLAPHDESLIVNIQNNVLRTNAGSYHVEVVISLGRREGHAACILNPLISSQSQTNVVVIFGGRTGGPLSPTNDIFLFVLQGSGGQADSNGIMCKPCDVRGSPPSARFGHTMTLLQDCNHCKQFHEGEPLALIAGGTGIGNDGSNQTLPSAYILSRLKDNVSDVHHLLWERISDMQVPRAYHTAFGVSVESCRNSVLVFGGLPQSDDPFGFGDGSLPSSEVLSSEINSCSAHTKRFLPSLVGGAGSVLTNHSSATTFLVSGGVDVHDQTSNVDKQQTIQIFRLASNDNIIDRIRTEVKVISNCSDQTHFDLGVLTHHCLVSLPTSSNVANDSGDVASIISIGGGVSSFSFGQSYAKSCVMAVKRVGACVNAISDGRHSSMYSSASAAVEDRKENEVNQPMTAEMDVIYVSKSNAKKVKVELESLGYLNKCFKMIPVPNDKSLIALPVTDVCLSYLQRLNDGQSEYPFKSMIVNIGREIVPPSSSAIGKLKQKR</sequence>
<dbReference type="Gene3D" id="3.30.1960.10">
    <property type="entry name" value="tRNA wybutosine-synthesizing-like"/>
    <property type="match status" value="1"/>
</dbReference>
<proteinExistence type="inferred from homology"/>
<gene>
    <name evidence="10" type="ORF">ACHAWO_001907</name>
</gene>
<dbReference type="PANTHER" id="PTHR48418">
    <property type="entry name" value="TRNA WYBUTOSINE-SYNTHESIZING PROTEIN 3"/>
    <property type="match status" value="1"/>
</dbReference>
<dbReference type="EMBL" id="JALLPJ020000836">
    <property type="protein sequence ID" value="KAL3781631.1"/>
    <property type="molecule type" value="Genomic_DNA"/>
</dbReference>
<feature type="domain" description="tRNA wybutosine-synthesizing protein" evidence="9">
    <location>
        <begin position="24"/>
        <end position="250"/>
    </location>
</feature>
<evidence type="ECO:0000313" key="11">
    <source>
        <dbReference type="Proteomes" id="UP001530400"/>
    </source>
</evidence>
<dbReference type="Proteomes" id="UP001530400">
    <property type="component" value="Unassembled WGS sequence"/>
</dbReference>
<evidence type="ECO:0000256" key="8">
    <source>
        <dbReference type="ARBA" id="ARBA00049202"/>
    </source>
</evidence>
<keyword evidence="6" id="KW-0819">tRNA processing</keyword>
<dbReference type="Gene3D" id="2.120.10.80">
    <property type="entry name" value="Kelch-type beta propeller"/>
    <property type="match status" value="1"/>
</dbReference>
<evidence type="ECO:0000313" key="10">
    <source>
        <dbReference type="EMBL" id="KAL3781631.1"/>
    </source>
</evidence>
<dbReference type="GO" id="GO:0032259">
    <property type="term" value="P:methylation"/>
    <property type="evidence" value="ECO:0007669"/>
    <property type="project" value="UniProtKB-KW"/>
</dbReference>
<dbReference type="AlphaFoldDB" id="A0ABD3P1F9"/>
<protein>
    <recommendedName>
        <fullName evidence="2">tRNA(Phe) 7-[(3-amino-3-carboxypropyl)-4-demethylwyosine(37)-N(4)]-methyltransferase</fullName>
        <ecNumber evidence="2">2.1.1.282</ecNumber>
    </recommendedName>
    <alternativeName>
        <fullName evidence="7">tRNA(Phe) 7-((3-amino-3-carboxypropyl)-4-demethylwyosine(37)-N(4))-methyltransferase</fullName>
    </alternativeName>
</protein>
<evidence type="ECO:0000259" key="9">
    <source>
        <dbReference type="Pfam" id="PF02676"/>
    </source>
</evidence>
<keyword evidence="3" id="KW-0489">Methyltransferase</keyword>